<gene>
    <name evidence="1" type="ORF">CLG_B0698</name>
</gene>
<name>A0A9P2LLR9_CLOBO</name>
<dbReference type="EMBL" id="ACSJ01000007">
    <property type="protein sequence ID" value="EES91616.1"/>
    <property type="molecule type" value="Genomic_DNA"/>
</dbReference>
<comment type="caution">
    <text evidence="1">The sequence shown here is derived from an EMBL/GenBank/DDBJ whole genome shotgun (WGS) entry which is preliminary data.</text>
</comment>
<sequence>MIFMIQKVGVMEFNRKIYETTIALLENKSMFYKFIIT</sequence>
<evidence type="ECO:0000313" key="1">
    <source>
        <dbReference type="EMBL" id="EES91616.1"/>
    </source>
</evidence>
<dbReference type="AlphaFoldDB" id="A0A9P2LLR9"/>
<dbReference type="Proteomes" id="UP000006160">
    <property type="component" value="Unassembled WGS sequence"/>
</dbReference>
<proteinExistence type="predicted"/>
<protein>
    <submittedName>
        <fullName evidence="1">Uncharacterized protein</fullName>
    </submittedName>
</protein>
<organism evidence="1 2">
    <name type="scientific">Clostridium botulinum D str. 1873</name>
    <dbReference type="NCBI Taxonomy" id="592027"/>
    <lineage>
        <taxon>Bacteria</taxon>
        <taxon>Bacillati</taxon>
        <taxon>Bacillota</taxon>
        <taxon>Clostridia</taxon>
        <taxon>Eubacteriales</taxon>
        <taxon>Clostridiaceae</taxon>
        <taxon>Clostridium</taxon>
    </lineage>
</organism>
<accession>A0A9P2LLR9</accession>
<reference evidence="1 2" key="1">
    <citation type="submission" date="2009-10" db="EMBL/GenBank/DDBJ databases">
        <authorList>
            <person name="Shrivastava S."/>
            <person name="Brinkac L.B."/>
            <person name="Brown J.L."/>
            <person name="Bruce D.B."/>
            <person name="Detter C."/>
            <person name="Green L.D."/>
            <person name="Munk C.A."/>
            <person name="Rogers Y.C."/>
            <person name="Tapia R."/>
            <person name="Saunders E.S."/>
            <person name="Sims D.R."/>
            <person name="Smith L.A."/>
            <person name="Smith T.J."/>
            <person name="Sutton G."/>
            <person name="Brettin T."/>
        </authorList>
    </citation>
    <scope>NUCLEOTIDE SEQUENCE [LARGE SCALE GENOMIC DNA]</scope>
    <source>
        <strain evidence="2">D str. 1873</strain>
    </source>
</reference>
<evidence type="ECO:0000313" key="2">
    <source>
        <dbReference type="Proteomes" id="UP000006160"/>
    </source>
</evidence>